<sequence length="130" mass="13877">MCTAAEGANAPPPKSGQPSKQTFRQEKAIGEPKAHTVLSKNDCVATASSGDRDGRIVQVWDTRSETDSERKTRINTPLRAALAEIDAAPVRPAAPGRCWPPKPPGRLPLPMTVARLTELDSQAAALRLVS</sequence>
<dbReference type="EMBL" id="CAHP01000015">
    <property type="protein sequence ID" value="CCG40929.1"/>
    <property type="molecule type" value="Genomic_DNA"/>
</dbReference>
<dbReference type="RefSeq" id="WP_002727585.1">
    <property type="nucleotide sequence ID" value="NZ_CAHP01000015.1"/>
</dbReference>
<organism evidence="2 3">
    <name type="scientific">Magnetospirillum molischianum DSM 120</name>
    <dbReference type="NCBI Taxonomy" id="1150626"/>
    <lineage>
        <taxon>Bacteria</taxon>
        <taxon>Pseudomonadati</taxon>
        <taxon>Pseudomonadota</taxon>
        <taxon>Alphaproteobacteria</taxon>
        <taxon>Rhodospirillales</taxon>
        <taxon>Rhodospirillaceae</taxon>
        <taxon>Magnetospirillum</taxon>
    </lineage>
</organism>
<evidence type="ECO:0000313" key="3">
    <source>
        <dbReference type="Proteomes" id="UP000004169"/>
    </source>
</evidence>
<feature type="region of interest" description="Disordered" evidence="1">
    <location>
        <begin position="1"/>
        <end position="51"/>
    </location>
</feature>
<dbReference type="Proteomes" id="UP000004169">
    <property type="component" value="Unassembled WGS sequence"/>
</dbReference>
<feature type="compositionally biased region" description="Basic and acidic residues" evidence="1">
    <location>
        <begin position="23"/>
        <end position="34"/>
    </location>
</feature>
<gene>
    <name evidence="2" type="ORF">PHAMO_220047</name>
</gene>
<reference evidence="2 3" key="1">
    <citation type="journal article" date="2012" name="J. Bacteriol.">
        <title>Draft Genome Sequence of the Purple Photosynthetic Bacterium Phaeospirillum molischianum DSM120, a Particularly Versatile Bacterium.</title>
        <authorList>
            <person name="Duquesne K."/>
            <person name="Prima V."/>
            <person name="Ji B."/>
            <person name="Rouy Z."/>
            <person name="Medigue C."/>
            <person name="Talla E."/>
            <person name="Sturgis J.N."/>
        </authorList>
    </citation>
    <scope>NUCLEOTIDE SEQUENCE [LARGE SCALE GENOMIC DNA]</scope>
    <source>
        <strain evidence="3">DSM120</strain>
    </source>
</reference>
<accession>H8FRE1</accession>
<dbReference type="AlphaFoldDB" id="H8FRE1"/>
<keyword evidence="3" id="KW-1185">Reference proteome</keyword>
<name>H8FRE1_MAGML</name>
<evidence type="ECO:0000256" key="1">
    <source>
        <dbReference type="SAM" id="MobiDB-lite"/>
    </source>
</evidence>
<evidence type="ECO:0000313" key="2">
    <source>
        <dbReference type="EMBL" id="CCG40929.1"/>
    </source>
</evidence>
<comment type="caution">
    <text evidence="2">The sequence shown here is derived from an EMBL/GenBank/DDBJ whole genome shotgun (WGS) entry which is preliminary data.</text>
</comment>
<protein>
    <submittedName>
        <fullName evidence="2">Uncharacterized protein</fullName>
    </submittedName>
</protein>
<proteinExistence type="predicted"/>